<dbReference type="EC" id="6.2.-.-" evidence="8"/>
<dbReference type="Pfam" id="PF00708">
    <property type="entry name" value="Acylphosphatase"/>
    <property type="match status" value="1"/>
</dbReference>
<dbReference type="EMBL" id="JAKQYM010000002">
    <property type="protein sequence ID" value="MCI2228246.1"/>
    <property type="molecule type" value="Genomic_DNA"/>
</dbReference>
<dbReference type="InterPro" id="IPR017945">
    <property type="entry name" value="DHBP_synth_RibB-like_a/b_dom"/>
</dbReference>
<dbReference type="GO" id="GO:0051604">
    <property type="term" value="P:protein maturation"/>
    <property type="evidence" value="ECO:0007669"/>
    <property type="project" value="TreeGrafter"/>
</dbReference>
<dbReference type="InterPro" id="IPR051060">
    <property type="entry name" value="Carbamoyltrans_HypF-like"/>
</dbReference>
<dbReference type="AlphaFoldDB" id="A0A9X1VLB2"/>
<evidence type="ECO:0000256" key="7">
    <source>
        <dbReference type="ARBA" id="ARBA00048220"/>
    </source>
</evidence>
<dbReference type="PIRSF" id="PIRSF006256">
    <property type="entry name" value="CMPcnvr_hdrg_mat"/>
    <property type="match status" value="1"/>
</dbReference>
<dbReference type="Pfam" id="PF22521">
    <property type="entry name" value="HypF_C_2"/>
    <property type="match status" value="1"/>
</dbReference>
<dbReference type="RefSeq" id="WP_242177363.1">
    <property type="nucleotide sequence ID" value="NZ_JAKQYM010000002.1"/>
</dbReference>
<dbReference type="InterPro" id="IPR041440">
    <property type="entry name" value="HypF_C"/>
</dbReference>
<dbReference type="Gene3D" id="3.30.110.120">
    <property type="match status" value="1"/>
</dbReference>
<feature type="domain" description="YrdC-like" evidence="11">
    <location>
        <begin position="203"/>
        <end position="389"/>
    </location>
</feature>
<dbReference type="GO" id="GO:0016743">
    <property type="term" value="F:carboxyl- or carbamoyltransferase activity"/>
    <property type="evidence" value="ECO:0007669"/>
    <property type="project" value="UniProtKB-UniRule"/>
</dbReference>
<dbReference type="Gene3D" id="3.30.420.40">
    <property type="match status" value="1"/>
</dbReference>
<dbReference type="InterPro" id="IPR036046">
    <property type="entry name" value="Acylphosphatase-like_dom_sf"/>
</dbReference>
<dbReference type="InterPro" id="IPR055128">
    <property type="entry name" value="HypF_C_2"/>
</dbReference>
<comment type="pathway">
    <text evidence="1">Protein modification; [NiFe] hydrogenase maturation.</text>
</comment>
<dbReference type="Pfam" id="PF17788">
    <property type="entry name" value="HypF_C"/>
    <property type="match status" value="1"/>
</dbReference>
<keyword evidence="9" id="KW-0378">Hydrolase</keyword>
<evidence type="ECO:0000256" key="2">
    <source>
        <dbReference type="ARBA" id="ARBA00008097"/>
    </source>
</evidence>
<dbReference type="SUPFAM" id="SSF53067">
    <property type="entry name" value="Actin-like ATPase domain"/>
    <property type="match status" value="1"/>
</dbReference>
<evidence type="ECO:0000256" key="3">
    <source>
        <dbReference type="ARBA" id="ARBA00022598"/>
    </source>
</evidence>
<dbReference type="Gene3D" id="3.90.870.50">
    <property type="match status" value="1"/>
</dbReference>
<evidence type="ECO:0000256" key="9">
    <source>
        <dbReference type="PROSITE-ProRule" id="PRU00520"/>
    </source>
</evidence>
<dbReference type="Proteomes" id="UP001139369">
    <property type="component" value="Unassembled WGS sequence"/>
</dbReference>
<dbReference type="GO" id="GO:0008270">
    <property type="term" value="F:zinc ion binding"/>
    <property type="evidence" value="ECO:0007669"/>
    <property type="project" value="UniProtKB-KW"/>
</dbReference>
<comment type="caution">
    <text evidence="12">The sequence shown here is derived from an EMBL/GenBank/DDBJ whole genome shotgun (WGS) entry which is preliminary data.</text>
</comment>
<feature type="active site" evidence="9">
    <location>
        <position position="20"/>
    </location>
</feature>
<dbReference type="InterPro" id="IPR043129">
    <property type="entry name" value="ATPase_NBD"/>
</dbReference>
<evidence type="ECO:0000256" key="1">
    <source>
        <dbReference type="ARBA" id="ARBA00004711"/>
    </source>
</evidence>
<dbReference type="InterPro" id="IPR017968">
    <property type="entry name" value="Acylphosphatase_CS"/>
</dbReference>
<comment type="similarity">
    <text evidence="2 8">Belongs to the carbamoyltransferase HypF family.</text>
</comment>
<dbReference type="NCBIfam" id="TIGR00143">
    <property type="entry name" value="hypF"/>
    <property type="match status" value="1"/>
</dbReference>
<dbReference type="InterPro" id="IPR004421">
    <property type="entry name" value="Carbamoyltransferase_HypF"/>
</dbReference>
<dbReference type="PROSITE" id="PS51160">
    <property type="entry name" value="ACYLPHOSPHATASE_3"/>
    <property type="match status" value="1"/>
</dbReference>
<evidence type="ECO:0000256" key="8">
    <source>
        <dbReference type="PIRNR" id="PIRNR006256"/>
    </source>
</evidence>
<keyword evidence="6" id="KW-0862">Zinc</keyword>
<sequence>MQANTYKIQIKGLVQGVGFRPFVYNLATQNKLTGNVSNNANGVVIHINTTEKKIDAFVQQILNQKPKVSVITSYNINKITPKIYIDFSIVLSEVNHQIQSPLTPDFSVCNSCKEELKDKKNRRFQYAFTTCVQCGPRYSITTKFPFEREHTSLSKFKMCNTCKKEYNNPEDKRFHSQTNSCSTCGIKLQFKNDKGDLLEENQQTILLKIAKKLKEGNIIAIKNTNGYLLCCDATNTKVIQKLRKNKKRPNKPFAVLYSNIETLKKDFELSDTQEKLINSNIAPIVILKNKTNTIIKTDIIAPKLHQTGVMLPSSSLFELIMKTVKTPLVATSGNIHGSSIISNEKEAQEELKNVADYFIHHNLDIQFPQDDSVLKIIDKQTIILRRSRGLAPNYIDVNAKTTEPILAMGAHLKSTFTFSPNTHIYVSQYFGNLDSYNVLQRYKKTINDYIQLFNATPKTILIDTHPNYQSSVIGKEFALKWNTNLIVVQHHKAHFASVLGEHHLFSSKDQILGVIWDGTGLGDDNNIWGGEFFTYQNKKMKRLTHFNYFNWIANDKMAKEPRLALLSLMSNENKQLIENKFSKTEWSVYNKMLASNKLKTSSVGRLFDAVASLLINTDINTYEAEAVMLLEQLASEYQQKSYLNFLENEKQLSPQKIIENIIKAKENNIPKEKIAASFIYTLSKCILKISKKENIKIIACSGGVFQNSFLVKMLLKMTKEENINLKINCKLSPNDENISFGQLMYNQYCKN</sequence>
<dbReference type="InterPro" id="IPR006070">
    <property type="entry name" value="Sua5-like_dom"/>
</dbReference>
<reference evidence="12" key="1">
    <citation type="submission" date="2022-02" db="EMBL/GenBank/DDBJ databases">
        <title>Polaribacter sp. MSW13, isolated from seawater.</title>
        <authorList>
            <person name="Kristyanto S."/>
            <person name="Jung J."/>
            <person name="Jeon C.O."/>
        </authorList>
    </citation>
    <scope>NUCLEOTIDE SEQUENCE</scope>
    <source>
        <strain evidence="12">MSW13</strain>
    </source>
</reference>
<dbReference type="SUPFAM" id="SSF54975">
    <property type="entry name" value="Acylphosphatase/BLUF domain-like"/>
    <property type="match status" value="1"/>
</dbReference>
<dbReference type="GO" id="GO:0003725">
    <property type="term" value="F:double-stranded RNA binding"/>
    <property type="evidence" value="ECO:0007669"/>
    <property type="project" value="InterPro"/>
</dbReference>
<evidence type="ECO:0000256" key="6">
    <source>
        <dbReference type="ARBA" id="ARBA00022833"/>
    </source>
</evidence>
<dbReference type="PANTHER" id="PTHR42959">
    <property type="entry name" value="CARBAMOYLTRANSFERASE"/>
    <property type="match status" value="1"/>
</dbReference>
<evidence type="ECO:0000256" key="4">
    <source>
        <dbReference type="ARBA" id="ARBA00022723"/>
    </source>
</evidence>
<evidence type="ECO:0000313" key="13">
    <source>
        <dbReference type="Proteomes" id="UP001139369"/>
    </source>
</evidence>
<dbReference type="InterPro" id="IPR001792">
    <property type="entry name" value="Acylphosphatase-like_dom"/>
</dbReference>
<accession>A0A9X1VLB2</accession>
<organism evidence="12 13">
    <name type="scientific">Polaribacter marinus</name>
    <dbReference type="NCBI Taxonomy" id="2916838"/>
    <lineage>
        <taxon>Bacteria</taxon>
        <taxon>Pseudomonadati</taxon>
        <taxon>Bacteroidota</taxon>
        <taxon>Flavobacteriia</taxon>
        <taxon>Flavobacteriales</taxon>
        <taxon>Flavobacteriaceae</taxon>
    </lineage>
</organism>
<dbReference type="PANTHER" id="PTHR42959:SF1">
    <property type="entry name" value="CARBAMOYLTRANSFERASE HYPF"/>
    <property type="match status" value="1"/>
</dbReference>
<proteinExistence type="inferred from homology"/>
<keyword evidence="3 12" id="KW-0436">Ligase</keyword>
<keyword evidence="5" id="KW-0863">Zinc-finger</keyword>
<dbReference type="Gene3D" id="3.30.420.360">
    <property type="match status" value="1"/>
</dbReference>
<feature type="active site" evidence="9">
    <location>
        <position position="38"/>
    </location>
</feature>
<gene>
    <name evidence="12" type="primary">hypF</name>
    <name evidence="12" type="ORF">MC378_03635</name>
</gene>
<dbReference type="Pfam" id="PF01300">
    <property type="entry name" value="Sua5_yciO_yrdC"/>
    <property type="match status" value="1"/>
</dbReference>
<dbReference type="GO" id="GO:0003998">
    <property type="term" value="F:acylphosphatase activity"/>
    <property type="evidence" value="ECO:0007669"/>
    <property type="project" value="UniProtKB-EC"/>
</dbReference>
<feature type="domain" description="Acylphosphatase-like" evidence="10">
    <location>
        <begin position="5"/>
        <end position="91"/>
    </location>
</feature>
<evidence type="ECO:0000313" key="12">
    <source>
        <dbReference type="EMBL" id="MCI2228246.1"/>
    </source>
</evidence>
<protein>
    <recommendedName>
        <fullName evidence="8">Carbamoyltransferase</fullName>
        <ecNumber evidence="8">6.2.-.-</ecNumber>
    </recommendedName>
</protein>
<dbReference type="GO" id="GO:0016874">
    <property type="term" value="F:ligase activity"/>
    <property type="evidence" value="ECO:0007669"/>
    <property type="project" value="UniProtKB-UniRule"/>
</dbReference>
<evidence type="ECO:0000259" key="11">
    <source>
        <dbReference type="PROSITE" id="PS51163"/>
    </source>
</evidence>
<comment type="catalytic activity">
    <reaction evidence="7">
        <text>C-terminal L-cysteinyl-[HypE protein] + carbamoyl phosphate + ATP + H2O = C-terminal S-carboxamide-L-cysteinyl-[HypE protein] + AMP + phosphate + diphosphate + H(+)</text>
        <dbReference type="Rhea" id="RHEA:55636"/>
        <dbReference type="Rhea" id="RHEA-COMP:14247"/>
        <dbReference type="Rhea" id="RHEA-COMP:14392"/>
        <dbReference type="ChEBI" id="CHEBI:15377"/>
        <dbReference type="ChEBI" id="CHEBI:15378"/>
        <dbReference type="ChEBI" id="CHEBI:30616"/>
        <dbReference type="ChEBI" id="CHEBI:33019"/>
        <dbReference type="ChEBI" id="CHEBI:43474"/>
        <dbReference type="ChEBI" id="CHEBI:58228"/>
        <dbReference type="ChEBI" id="CHEBI:76913"/>
        <dbReference type="ChEBI" id="CHEBI:139126"/>
        <dbReference type="ChEBI" id="CHEBI:456215"/>
    </reaction>
</comment>
<evidence type="ECO:0000259" key="10">
    <source>
        <dbReference type="PROSITE" id="PS51160"/>
    </source>
</evidence>
<keyword evidence="4" id="KW-0479">Metal-binding</keyword>
<keyword evidence="13" id="KW-1185">Reference proteome</keyword>
<name>A0A9X1VLB2_9FLAO</name>
<dbReference type="PROSITE" id="PS51163">
    <property type="entry name" value="YRDC"/>
    <property type="match status" value="1"/>
</dbReference>
<dbReference type="Pfam" id="PF07503">
    <property type="entry name" value="zf-HYPF"/>
    <property type="match status" value="2"/>
</dbReference>
<dbReference type="PROSITE" id="PS00150">
    <property type="entry name" value="ACYLPHOSPHATASE_1"/>
    <property type="match status" value="1"/>
</dbReference>
<comment type="catalytic activity">
    <reaction evidence="9">
        <text>an acyl phosphate + H2O = a carboxylate + phosphate + H(+)</text>
        <dbReference type="Rhea" id="RHEA:14965"/>
        <dbReference type="ChEBI" id="CHEBI:15377"/>
        <dbReference type="ChEBI" id="CHEBI:15378"/>
        <dbReference type="ChEBI" id="CHEBI:29067"/>
        <dbReference type="ChEBI" id="CHEBI:43474"/>
        <dbReference type="ChEBI" id="CHEBI:59918"/>
        <dbReference type="EC" id="3.6.1.7"/>
    </reaction>
</comment>
<dbReference type="InterPro" id="IPR011125">
    <property type="entry name" value="Znf_HypF"/>
</dbReference>
<evidence type="ECO:0000256" key="5">
    <source>
        <dbReference type="ARBA" id="ARBA00022771"/>
    </source>
</evidence>
<dbReference type="SUPFAM" id="SSF55821">
    <property type="entry name" value="YrdC/RibB"/>
    <property type="match status" value="1"/>
</dbReference>